<dbReference type="Pfam" id="PF13855">
    <property type="entry name" value="LRR_8"/>
    <property type="match status" value="1"/>
</dbReference>
<dbReference type="Pfam" id="PF00560">
    <property type="entry name" value="LRR_1"/>
    <property type="match status" value="2"/>
</dbReference>
<keyword evidence="12" id="KW-1133">Transmembrane helix</keyword>
<keyword evidence="9" id="KW-0067">ATP-binding</keyword>
<evidence type="ECO:0000256" key="7">
    <source>
        <dbReference type="ARBA" id="ARBA00022737"/>
    </source>
</evidence>
<keyword evidence="16" id="KW-1185">Reference proteome</keyword>
<keyword evidence="7" id="KW-0677">Repeat</keyword>
<keyword evidence="8" id="KW-0547">Nucleotide-binding</keyword>
<comment type="caution">
    <text evidence="15">The sequence shown here is derived from an EMBL/GenBank/DDBJ whole genome shotgun (WGS) entry which is preliminary data.</text>
</comment>
<evidence type="ECO:0000256" key="9">
    <source>
        <dbReference type="ARBA" id="ARBA00022840"/>
    </source>
</evidence>
<evidence type="ECO:0000259" key="14">
    <source>
        <dbReference type="Pfam" id="PF11721"/>
    </source>
</evidence>
<evidence type="ECO:0000256" key="4">
    <source>
        <dbReference type="ARBA" id="ARBA00022614"/>
    </source>
</evidence>
<reference evidence="15" key="1">
    <citation type="journal article" date="2023" name="Nat. Commun.">
        <title>Diploid and tetraploid genomes of Acorus and the evolution of monocots.</title>
        <authorList>
            <person name="Ma L."/>
            <person name="Liu K.W."/>
            <person name="Li Z."/>
            <person name="Hsiao Y.Y."/>
            <person name="Qi Y."/>
            <person name="Fu T."/>
            <person name="Tang G.D."/>
            <person name="Zhang D."/>
            <person name="Sun W.H."/>
            <person name="Liu D.K."/>
            <person name="Li Y."/>
            <person name="Chen G.Z."/>
            <person name="Liu X.D."/>
            <person name="Liao X.Y."/>
            <person name="Jiang Y.T."/>
            <person name="Yu X."/>
            <person name="Hao Y."/>
            <person name="Huang J."/>
            <person name="Zhao X.W."/>
            <person name="Ke S."/>
            <person name="Chen Y.Y."/>
            <person name="Wu W.L."/>
            <person name="Hsu J.L."/>
            <person name="Lin Y.F."/>
            <person name="Huang M.D."/>
            <person name="Li C.Y."/>
            <person name="Huang L."/>
            <person name="Wang Z.W."/>
            <person name="Zhao X."/>
            <person name="Zhong W.Y."/>
            <person name="Peng D.H."/>
            <person name="Ahmad S."/>
            <person name="Lan S."/>
            <person name="Zhang J.S."/>
            <person name="Tsai W.C."/>
            <person name="Van de Peer Y."/>
            <person name="Liu Z.J."/>
        </authorList>
    </citation>
    <scope>NUCLEOTIDE SEQUENCE</scope>
    <source>
        <strain evidence="15">CP</strain>
    </source>
</reference>
<keyword evidence="15" id="KW-0418">Kinase</keyword>
<evidence type="ECO:0000313" key="16">
    <source>
        <dbReference type="Proteomes" id="UP001180020"/>
    </source>
</evidence>
<feature type="chain" id="PRO_5043888765" description="non-specific serine/threonine protein kinase" evidence="13">
    <location>
        <begin position="21"/>
        <end position="588"/>
    </location>
</feature>
<gene>
    <name evidence="15" type="ORF">QJS10_CPA05g01381</name>
</gene>
<dbReference type="InterPro" id="IPR001611">
    <property type="entry name" value="Leu-rich_rpt"/>
</dbReference>
<dbReference type="FunFam" id="3.80.10.10:FF:000041">
    <property type="entry name" value="LRR receptor-like serine/threonine-protein kinase ERECTA"/>
    <property type="match status" value="1"/>
</dbReference>
<feature type="signal peptide" evidence="13">
    <location>
        <begin position="1"/>
        <end position="20"/>
    </location>
</feature>
<dbReference type="Proteomes" id="UP001180020">
    <property type="component" value="Unassembled WGS sequence"/>
</dbReference>
<dbReference type="FunFam" id="3.80.10.10:FF:000400">
    <property type="entry name" value="Nuclear pore complex protein NUP107"/>
    <property type="match status" value="1"/>
</dbReference>
<reference evidence="15" key="2">
    <citation type="submission" date="2023-06" db="EMBL/GenBank/DDBJ databases">
        <authorList>
            <person name="Ma L."/>
            <person name="Liu K.-W."/>
            <person name="Li Z."/>
            <person name="Hsiao Y.-Y."/>
            <person name="Qi Y."/>
            <person name="Fu T."/>
            <person name="Tang G."/>
            <person name="Zhang D."/>
            <person name="Sun W.-H."/>
            <person name="Liu D.-K."/>
            <person name="Li Y."/>
            <person name="Chen G.-Z."/>
            <person name="Liu X.-D."/>
            <person name="Liao X.-Y."/>
            <person name="Jiang Y.-T."/>
            <person name="Yu X."/>
            <person name="Hao Y."/>
            <person name="Huang J."/>
            <person name="Zhao X.-W."/>
            <person name="Ke S."/>
            <person name="Chen Y.-Y."/>
            <person name="Wu W.-L."/>
            <person name="Hsu J.-L."/>
            <person name="Lin Y.-F."/>
            <person name="Huang M.-D."/>
            <person name="Li C.-Y."/>
            <person name="Huang L."/>
            <person name="Wang Z.-W."/>
            <person name="Zhao X."/>
            <person name="Zhong W.-Y."/>
            <person name="Peng D.-H."/>
            <person name="Ahmad S."/>
            <person name="Lan S."/>
            <person name="Zhang J.-S."/>
            <person name="Tsai W.-C."/>
            <person name="Van De Peer Y."/>
            <person name="Liu Z.-J."/>
        </authorList>
    </citation>
    <scope>NUCLEOTIDE SEQUENCE</scope>
    <source>
        <strain evidence="15">CP</strain>
        <tissue evidence="15">Leaves</tissue>
    </source>
</reference>
<dbReference type="GO" id="GO:0004674">
    <property type="term" value="F:protein serine/threonine kinase activity"/>
    <property type="evidence" value="ECO:0007669"/>
    <property type="project" value="UniProtKB-EC"/>
</dbReference>
<dbReference type="AlphaFoldDB" id="A0AAV9EV27"/>
<feature type="domain" description="Malectin" evidence="14">
    <location>
        <begin position="335"/>
        <end position="520"/>
    </location>
</feature>
<evidence type="ECO:0000256" key="3">
    <source>
        <dbReference type="ARBA" id="ARBA00022553"/>
    </source>
</evidence>
<dbReference type="GO" id="GO:0005524">
    <property type="term" value="F:ATP binding"/>
    <property type="evidence" value="ECO:0007669"/>
    <property type="project" value="UniProtKB-KW"/>
</dbReference>
<keyword evidence="6 13" id="KW-0732">Signal</keyword>
<dbReference type="EC" id="2.7.11.1" evidence="2"/>
<evidence type="ECO:0000256" key="5">
    <source>
        <dbReference type="ARBA" id="ARBA00022679"/>
    </source>
</evidence>
<dbReference type="SUPFAM" id="SSF52058">
    <property type="entry name" value="L domain-like"/>
    <property type="match status" value="1"/>
</dbReference>
<keyword evidence="4" id="KW-0433">Leucine-rich repeat</keyword>
<keyword evidence="5" id="KW-0808">Transferase</keyword>
<evidence type="ECO:0000256" key="8">
    <source>
        <dbReference type="ARBA" id="ARBA00022741"/>
    </source>
</evidence>
<dbReference type="FunFam" id="2.60.120.430:FF:000004">
    <property type="entry name" value="Putative leucine-rich repeat receptor-like serine/threonine-protein kinase"/>
    <property type="match status" value="1"/>
</dbReference>
<sequence length="588" mass="64029">MASLLLLSLSLSSLFLLVSSQSSTDPAEVAALKAIWEDWGLRGWNTTMDPCADPNAPWSPDSANPRIACDCSVTCHVTHLKVYALDVSGAIPKALFKLTELMDLNLGQNVLSGPLPPEIGTLSKMQYLSLGINNLSGPVPPDLGNLTRLISLSFSSNRFSGTLPRELGKLTSLEQLWASDNLFTGKLPEFIGSLTNLIDLSLRNSRISGQIPEKHGEFSNLIYLDLSFNKLSGQIPTWFKNLTSLQFLFLGNNNLEGFLPSDLITPKLVALDVSFNPIVGSLPLNYPEEGAFLNFLGTAMDGNSLEDRETLGIFRCLQNGSLCSSKASSFSESSFSVNCGGTEQTSSSGIDYYDDSENLEAASFYISSQQKWSISNTGIYISNPNGSRYIATTDSQILGTLESELYKTARVSPSSLRYYAVGLKNGKYAVELHFAEIVMSDSRSSWKGLGKRLFNVYIQGDKVLQDFDIQKEAGGSKTAIVKTFTTNVTNTILEVHFFWAGRGTCCIPLQGTYGPLVSAIHVSPDSVEVSPSSNGDKKEFGKFIGLGVGCVAALFIALFVFYLWWKKDAPSHMRMHTDSPKGDQQASV</sequence>
<keyword evidence="3" id="KW-0597">Phosphoprotein</keyword>
<dbReference type="InterPro" id="IPR051824">
    <property type="entry name" value="LRR_Rcpt-Like_S/T_Kinase"/>
</dbReference>
<dbReference type="InterPro" id="IPR021720">
    <property type="entry name" value="Malectin_dom"/>
</dbReference>
<evidence type="ECO:0000256" key="10">
    <source>
        <dbReference type="ARBA" id="ARBA00023136"/>
    </source>
</evidence>
<evidence type="ECO:0000256" key="2">
    <source>
        <dbReference type="ARBA" id="ARBA00012513"/>
    </source>
</evidence>
<evidence type="ECO:0000313" key="15">
    <source>
        <dbReference type="EMBL" id="KAK1316854.1"/>
    </source>
</evidence>
<keyword evidence="15" id="KW-0675">Receptor</keyword>
<name>A0AAV9EV27_ACOCL</name>
<feature type="transmembrane region" description="Helical" evidence="12">
    <location>
        <begin position="543"/>
        <end position="565"/>
    </location>
</feature>
<dbReference type="EMBL" id="JAUJYO010000005">
    <property type="protein sequence ID" value="KAK1316854.1"/>
    <property type="molecule type" value="Genomic_DNA"/>
</dbReference>
<protein>
    <recommendedName>
        <fullName evidence="2">non-specific serine/threonine protein kinase</fullName>
        <ecNumber evidence="2">2.7.11.1</ecNumber>
    </recommendedName>
</protein>
<proteinExistence type="predicted"/>
<accession>A0AAV9EV27</accession>
<keyword evidence="11" id="KW-0325">Glycoprotein</keyword>
<evidence type="ECO:0000256" key="11">
    <source>
        <dbReference type="ARBA" id="ARBA00023180"/>
    </source>
</evidence>
<dbReference type="Gene3D" id="2.60.120.430">
    <property type="entry name" value="Galactose-binding lectin"/>
    <property type="match status" value="1"/>
</dbReference>
<evidence type="ECO:0000256" key="12">
    <source>
        <dbReference type="SAM" id="Phobius"/>
    </source>
</evidence>
<dbReference type="Pfam" id="PF11721">
    <property type="entry name" value="Malectin"/>
    <property type="match status" value="1"/>
</dbReference>
<evidence type="ECO:0000256" key="6">
    <source>
        <dbReference type="ARBA" id="ARBA00022729"/>
    </source>
</evidence>
<dbReference type="PANTHER" id="PTHR48006">
    <property type="entry name" value="LEUCINE-RICH REPEAT-CONTAINING PROTEIN DDB_G0281931-RELATED"/>
    <property type="match status" value="1"/>
</dbReference>
<dbReference type="PANTHER" id="PTHR48006:SF98">
    <property type="entry name" value="MALECTIN DOMAIN-CONTAINING PROTEIN"/>
    <property type="match status" value="1"/>
</dbReference>
<keyword evidence="10 12" id="KW-0472">Membrane</keyword>
<evidence type="ECO:0000256" key="13">
    <source>
        <dbReference type="SAM" id="SignalP"/>
    </source>
</evidence>
<dbReference type="Gene3D" id="3.80.10.10">
    <property type="entry name" value="Ribonuclease Inhibitor"/>
    <property type="match status" value="2"/>
</dbReference>
<dbReference type="GO" id="GO:0016020">
    <property type="term" value="C:membrane"/>
    <property type="evidence" value="ECO:0007669"/>
    <property type="project" value="UniProtKB-SubCell"/>
</dbReference>
<evidence type="ECO:0000256" key="1">
    <source>
        <dbReference type="ARBA" id="ARBA00004370"/>
    </source>
</evidence>
<dbReference type="InterPro" id="IPR032675">
    <property type="entry name" value="LRR_dom_sf"/>
</dbReference>
<organism evidence="15 16">
    <name type="scientific">Acorus calamus</name>
    <name type="common">Sweet flag</name>
    <dbReference type="NCBI Taxonomy" id="4465"/>
    <lineage>
        <taxon>Eukaryota</taxon>
        <taxon>Viridiplantae</taxon>
        <taxon>Streptophyta</taxon>
        <taxon>Embryophyta</taxon>
        <taxon>Tracheophyta</taxon>
        <taxon>Spermatophyta</taxon>
        <taxon>Magnoliopsida</taxon>
        <taxon>Liliopsida</taxon>
        <taxon>Acoraceae</taxon>
        <taxon>Acorus</taxon>
    </lineage>
</organism>
<comment type="subcellular location">
    <subcellularLocation>
        <location evidence="1">Membrane</location>
    </subcellularLocation>
</comment>
<keyword evidence="12" id="KW-0812">Transmembrane</keyword>